<reference evidence="1" key="1">
    <citation type="submission" date="2020-11" db="EMBL/GenBank/DDBJ databases">
        <authorList>
            <consortium name="DOE Joint Genome Institute"/>
            <person name="Ahrendt S."/>
            <person name="Riley R."/>
            <person name="Andreopoulos W."/>
            <person name="Labutti K."/>
            <person name="Pangilinan J."/>
            <person name="Ruiz-Duenas F.J."/>
            <person name="Barrasa J.M."/>
            <person name="Sanchez-Garcia M."/>
            <person name="Camarero S."/>
            <person name="Miyauchi S."/>
            <person name="Serrano A."/>
            <person name="Linde D."/>
            <person name="Babiker R."/>
            <person name="Drula E."/>
            <person name="Ayuso-Fernandez I."/>
            <person name="Pacheco R."/>
            <person name="Padilla G."/>
            <person name="Ferreira P."/>
            <person name="Barriuso J."/>
            <person name="Kellner H."/>
            <person name="Castanera R."/>
            <person name="Alfaro M."/>
            <person name="Ramirez L."/>
            <person name="Pisabarro A.G."/>
            <person name="Kuo A."/>
            <person name="Tritt A."/>
            <person name="Lipzen A."/>
            <person name="He G."/>
            <person name="Yan M."/>
            <person name="Ng V."/>
            <person name="Cullen D."/>
            <person name="Martin F."/>
            <person name="Rosso M.-N."/>
            <person name="Henrissat B."/>
            <person name="Hibbett D."/>
            <person name="Martinez A.T."/>
            <person name="Grigoriev I.V."/>
        </authorList>
    </citation>
    <scope>NUCLEOTIDE SEQUENCE</scope>
    <source>
        <strain evidence="1">CIRM-BRFM 674</strain>
    </source>
</reference>
<sequence>MQVYPLALQRSKKIASRTEDFGLQLMIHPLALVKELVRRSNTSLLDIVYCKRVNSPRYHQSFKSEVWQHAFKNAPLWGSFSFKAAIISHGGSNFDALSEGLKRPTPKLEAFTLHDTSQPSLLPYLQHVCEEDIMRNVTRNWFDILRPLKQLRLLELSHIFCQPTAESRYEFANIANIHLDHLSVLDFKTSFAREIMIDLFAKIVVPSTCHISLQVLQCGCNEYPTFAFDRLKLGLDRHVRRLLLDNSDDSLAIDINTFQGGTGFRVGIWLAFICGQDSEWWERGTPNFEFSQISEVDMNGLDVDSLTPPRVRSTPPPTPPLWTMDTLTHARSPHYSFAHLLEAMEDVPVSKLYIEWWSRMVVEDVDPLRRFLSRCESADYVDMRHTDMVILDVLQNLTQGQGEGRGILLPNVREFRFMYAHKDDIPRVEEFRAWRAAIGMLPGVFEYISD</sequence>
<gene>
    <name evidence="1" type="ORF">BDN70DRAFT_984994</name>
</gene>
<comment type="caution">
    <text evidence="1">The sequence shown here is derived from an EMBL/GenBank/DDBJ whole genome shotgun (WGS) entry which is preliminary data.</text>
</comment>
<dbReference type="OrthoDB" id="2884925at2759"/>
<dbReference type="AlphaFoldDB" id="A0A9P5Z0H0"/>
<dbReference type="Proteomes" id="UP000807469">
    <property type="component" value="Unassembled WGS sequence"/>
</dbReference>
<dbReference type="EMBL" id="MU155219">
    <property type="protein sequence ID" value="KAF9479157.1"/>
    <property type="molecule type" value="Genomic_DNA"/>
</dbReference>
<evidence type="ECO:0000313" key="2">
    <source>
        <dbReference type="Proteomes" id="UP000807469"/>
    </source>
</evidence>
<keyword evidence="2" id="KW-1185">Reference proteome</keyword>
<evidence type="ECO:0000313" key="1">
    <source>
        <dbReference type="EMBL" id="KAF9479157.1"/>
    </source>
</evidence>
<accession>A0A9P5Z0H0</accession>
<proteinExistence type="predicted"/>
<name>A0A9P5Z0H0_9AGAR</name>
<organism evidence="1 2">
    <name type="scientific">Pholiota conissans</name>
    <dbReference type="NCBI Taxonomy" id="109636"/>
    <lineage>
        <taxon>Eukaryota</taxon>
        <taxon>Fungi</taxon>
        <taxon>Dikarya</taxon>
        <taxon>Basidiomycota</taxon>
        <taxon>Agaricomycotina</taxon>
        <taxon>Agaricomycetes</taxon>
        <taxon>Agaricomycetidae</taxon>
        <taxon>Agaricales</taxon>
        <taxon>Agaricineae</taxon>
        <taxon>Strophariaceae</taxon>
        <taxon>Pholiota</taxon>
    </lineage>
</organism>
<protein>
    <submittedName>
        <fullName evidence="1">Uncharacterized protein</fullName>
    </submittedName>
</protein>